<name>A0A0D0BXF7_9AGAR</name>
<organism evidence="2 3">
    <name type="scientific">Collybiopsis luxurians FD-317 M1</name>
    <dbReference type="NCBI Taxonomy" id="944289"/>
    <lineage>
        <taxon>Eukaryota</taxon>
        <taxon>Fungi</taxon>
        <taxon>Dikarya</taxon>
        <taxon>Basidiomycota</taxon>
        <taxon>Agaricomycotina</taxon>
        <taxon>Agaricomycetes</taxon>
        <taxon>Agaricomycetidae</taxon>
        <taxon>Agaricales</taxon>
        <taxon>Marasmiineae</taxon>
        <taxon>Omphalotaceae</taxon>
        <taxon>Collybiopsis</taxon>
        <taxon>Collybiopsis luxurians</taxon>
    </lineage>
</organism>
<dbReference type="InterPro" id="IPR055754">
    <property type="entry name" value="DUF7330"/>
</dbReference>
<evidence type="ECO:0000259" key="1">
    <source>
        <dbReference type="Pfam" id="PF24016"/>
    </source>
</evidence>
<proteinExistence type="predicted"/>
<accession>A0A0D0BXF7</accession>
<sequence length="137" mass="15009">MPKSRNKVLLSTSSTLGTVSTCIRRGGSLPAFDLKSESQGGSVIVKIPRTCRGLIIGSTKHSRVWISDAVSAQAVVFSDVEGTKRIFVGDFSARNDETDDSMVLKTIWGNVNIYFEDEDLTPAVVKGIKSLLNKFWR</sequence>
<gene>
    <name evidence="2" type="ORF">GYMLUDRAFT_43678</name>
</gene>
<dbReference type="OrthoDB" id="5289249at2759"/>
<dbReference type="AlphaFoldDB" id="A0A0D0BXF7"/>
<dbReference type="HOGENOM" id="CLU_1865348_0_0_1"/>
<evidence type="ECO:0000313" key="2">
    <source>
        <dbReference type="EMBL" id="KIK60381.1"/>
    </source>
</evidence>
<dbReference type="EMBL" id="KN834775">
    <property type="protein sequence ID" value="KIK60381.1"/>
    <property type="molecule type" value="Genomic_DNA"/>
</dbReference>
<evidence type="ECO:0000313" key="3">
    <source>
        <dbReference type="Proteomes" id="UP000053593"/>
    </source>
</evidence>
<reference evidence="2 3" key="1">
    <citation type="submission" date="2014-04" db="EMBL/GenBank/DDBJ databases">
        <title>Evolutionary Origins and Diversification of the Mycorrhizal Mutualists.</title>
        <authorList>
            <consortium name="DOE Joint Genome Institute"/>
            <consortium name="Mycorrhizal Genomics Consortium"/>
            <person name="Kohler A."/>
            <person name="Kuo A."/>
            <person name="Nagy L.G."/>
            <person name="Floudas D."/>
            <person name="Copeland A."/>
            <person name="Barry K.W."/>
            <person name="Cichocki N."/>
            <person name="Veneault-Fourrey C."/>
            <person name="LaButti K."/>
            <person name="Lindquist E.A."/>
            <person name="Lipzen A."/>
            <person name="Lundell T."/>
            <person name="Morin E."/>
            <person name="Murat C."/>
            <person name="Riley R."/>
            <person name="Ohm R."/>
            <person name="Sun H."/>
            <person name="Tunlid A."/>
            <person name="Henrissat B."/>
            <person name="Grigoriev I.V."/>
            <person name="Hibbett D.S."/>
            <person name="Martin F."/>
        </authorList>
    </citation>
    <scope>NUCLEOTIDE SEQUENCE [LARGE SCALE GENOMIC DNA]</scope>
    <source>
        <strain evidence="2 3">FD-317 M1</strain>
    </source>
</reference>
<protein>
    <recommendedName>
        <fullName evidence="1">DUF7330 domain-containing protein</fullName>
    </recommendedName>
</protein>
<keyword evidence="3" id="KW-1185">Reference proteome</keyword>
<feature type="domain" description="DUF7330" evidence="1">
    <location>
        <begin position="4"/>
        <end position="118"/>
    </location>
</feature>
<dbReference type="Pfam" id="PF24016">
    <property type="entry name" value="DUF7330"/>
    <property type="match status" value="1"/>
</dbReference>
<dbReference type="Proteomes" id="UP000053593">
    <property type="component" value="Unassembled WGS sequence"/>
</dbReference>